<keyword evidence="1 2" id="KW-0238">DNA-binding</keyword>
<comment type="caution">
    <text evidence="4">The sequence shown here is derived from an EMBL/GenBank/DDBJ whole genome shotgun (WGS) entry which is preliminary data.</text>
</comment>
<proteinExistence type="predicted"/>
<evidence type="ECO:0000259" key="3">
    <source>
        <dbReference type="PROSITE" id="PS50977"/>
    </source>
</evidence>
<dbReference type="SUPFAM" id="SSF48498">
    <property type="entry name" value="Tetracyclin repressor-like, C-terminal domain"/>
    <property type="match status" value="1"/>
</dbReference>
<name>A0A317Q659_9ENTR</name>
<dbReference type="PROSITE" id="PS50977">
    <property type="entry name" value="HTH_TETR_2"/>
    <property type="match status" value="1"/>
</dbReference>
<dbReference type="RefSeq" id="WP_110024437.1">
    <property type="nucleotide sequence ID" value="NZ_QGTS01000001.1"/>
</dbReference>
<dbReference type="Proteomes" id="UP000246744">
    <property type="component" value="Unassembled WGS sequence"/>
</dbReference>
<accession>A0A317Q659</accession>
<dbReference type="GO" id="GO:0003677">
    <property type="term" value="F:DNA binding"/>
    <property type="evidence" value="ECO:0007669"/>
    <property type="project" value="UniProtKB-UniRule"/>
</dbReference>
<evidence type="ECO:0000313" key="4">
    <source>
        <dbReference type="EMBL" id="PWW12488.1"/>
    </source>
</evidence>
<evidence type="ECO:0000256" key="1">
    <source>
        <dbReference type="ARBA" id="ARBA00023125"/>
    </source>
</evidence>
<dbReference type="InterPro" id="IPR036271">
    <property type="entry name" value="Tet_transcr_reg_TetR-rel_C_sf"/>
</dbReference>
<dbReference type="NCBIfam" id="NF011572">
    <property type="entry name" value="PRK14996.1"/>
    <property type="match status" value="1"/>
</dbReference>
<dbReference type="OrthoDB" id="9816296at2"/>
<dbReference type="AlphaFoldDB" id="A0A317Q659"/>
<dbReference type="InterPro" id="IPR001647">
    <property type="entry name" value="HTH_TetR"/>
</dbReference>
<organism evidence="4 5">
    <name type="scientific">Mangrovibacter plantisponsor</name>
    <dbReference type="NCBI Taxonomy" id="451513"/>
    <lineage>
        <taxon>Bacteria</taxon>
        <taxon>Pseudomonadati</taxon>
        <taxon>Pseudomonadota</taxon>
        <taxon>Gammaproteobacteria</taxon>
        <taxon>Enterobacterales</taxon>
        <taxon>Enterobacteriaceae</taxon>
        <taxon>Mangrovibacter</taxon>
    </lineage>
</organism>
<dbReference type="InterPro" id="IPR009057">
    <property type="entry name" value="Homeodomain-like_sf"/>
</dbReference>
<dbReference type="Pfam" id="PF00440">
    <property type="entry name" value="TetR_N"/>
    <property type="match status" value="1"/>
</dbReference>
<reference evidence="4 5" key="1">
    <citation type="submission" date="2018-05" db="EMBL/GenBank/DDBJ databases">
        <title>Genomic Encyclopedia of Type Strains, Phase IV (KMG-IV): sequencing the most valuable type-strain genomes for metagenomic binning, comparative biology and taxonomic classification.</title>
        <authorList>
            <person name="Goeker M."/>
        </authorList>
    </citation>
    <scope>NUCLEOTIDE SEQUENCE [LARGE SCALE GENOMIC DNA]</scope>
    <source>
        <strain evidence="4 5">DSM 19579</strain>
    </source>
</reference>
<gene>
    <name evidence="4" type="ORF">DES37_10151</name>
</gene>
<dbReference type="SUPFAM" id="SSF46689">
    <property type="entry name" value="Homeodomain-like"/>
    <property type="match status" value="1"/>
</dbReference>
<keyword evidence="5" id="KW-1185">Reference proteome</keyword>
<evidence type="ECO:0000313" key="5">
    <source>
        <dbReference type="Proteomes" id="UP000246744"/>
    </source>
</evidence>
<feature type="domain" description="HTH tetR-type" evidence="3">
    <location>
        <begin position="7"/>
        <end position="67"/>
    </location>
</feature>
<dbReference type="Gene3D" id="1.10.357.10">
    <property type="entry name" value="Tetracycline Repressor, domain 2"/>
    <property type="match status" value="1"/>
</dbReference>
<protein>
    <submittedName>
        <fullName evidence="4">TetR family transcriptional regulator</fullName>
    </submittedName>
</protein>
<sequence>MSYYSREVRRQMILETAVSIAYQEGLSAMTVRRIAQEAQTAIGQIHHHFSSAGELRSEAFKLSVEQALNLLTDVGKKENASCLEMLSWCLFIEDHEEAHKYSKLWKEAEVISFHDENMRDAFRLVTRQWHTAIVDLLEKGALNNEFTYDRPKELIAWNFIAYSHGLDGIFSLGIEDFGHKEYKESTESFIRSQIVMVK</sequence>
<dbReference type="EMBL" id="QGTS01000001">
    <property type="protein sequence ID" value="PWW12488.1"/>
    <property type="molecule type" value="Genomic_DNA"/>
</dbReference>
<feature type="DNA-binding region" description="H-T-H motif" evidence="2">
    <location>
        <begin position="30"/>
        <end position="49"/>
    </location>
</feature>
<evidence type="ECO:0000256" key="2">
    <source>
        <dbReference type="PROSITE-ProRule" id="PRU00335"/>
    </source>
</evidence>